<gene>
    <name evidence="3" type="ORF">GCM10009606_37270</name>
</gene>
<evidence type="ECO:0000259" key="2">
    <source>
        <dbReference type="PROSITE" id="PS51186"/>
    </source>
</evidence>
<organism evidence="3 4">
    <name type="scientific">Nocardioides aquiterrae</name>
    <dbReference type="NCBI Taxonomy" id="203799"/>
    <lineage>
        <taxon>Bacteria</taxon>
        <taxon>Bacillati</taxon>
        <taxon>Actinomycetota</taxon>
        <taxon>Actinomycetes</taxon>
        <taxon>Propionibacteriales</taxon>
        <taxon>Nocardioidaceae</taxon>
        <taxon>Nocardioides</taxon>
    </lineage>
</organism>
<accession>A0ABP4F7E4</accession>
<evidence type="ECO:0000256" key="1">
    <source>
        <dbReference type="SAM" id="MobiDB-lite"/>
    </source>
</evidence>
<sequence>MEIVPVDPFDRDAFDAWHGAYFQAELASGEGVASPWQLEEFRAIAQNPGSSRWLALYAGLVSGHVVATGMVMTPLLDNTDRAELLVHTVPAARRRGHGTAMLAHLEVVARDRGRTVLVAESSWPYAAGPDGAGEPGREFARRTGFDLALGDVKRVLRLPVPDAVLDELAAEAALRHGGHELRSWAGPVPDELLDGWARLSSLVITEAPTGDLDVEPECRDASVIRENEEVLARQGRTKYNTLALDPGGVPVAYTDLVTTVHEPGRAWQFGTLVDRAARGRRLGLAVKVANLRLLQAERPDIEVVSTYNAESNTHMIEVNDRIGFAPVARLGEFQMRTSGPSSRGPEGRSPVSR</sequence>
<evidence type="ECO:0000313" key="3">
    <source>
        <dbReference type="EMBL" id="GAA1155693.1"/>
    </source>
</evidence>
<reference evidence="4" key="1">
    <citation type="journal article" date="2019" name="Int. J. Syst. Evol. Microbiol.">
        <title>The Global Catalogue of Microorganisms (GCM) 10K type strain sequencing project: providing services to taxonomists for standard genome sequencing and annotation.</title>
        <authorList>
            <consortium name="The Broad Institute Genomics Platform"/>
            <consortium name="The Broad Institute Genome Sequencing Center for Infectious Disease"/>
            <person name="Wu L."/>
            <person name="Ma J."/>
        </authorList>
    </citation>
    <scope>NUCLEOTIDE SEQUENCE [LARGE SCALE GENOMIC DNA]</scope>
    <source>
        <strain evidence="4">JCM 11813</strain>
    </source>
</reference>
<dbReference type="Proteomes" id="UP001499979">
    <property type="component" value="Unassembled WGS sequence"/>
</dbReference>
<protein>
    <submittedName>
        <fullName evidence="3">GNAT family N-acetyltransferase</fullName>
    </submittedName>
</protein>
<feature type="region of interest" description="Disordered" evidence="1">
    <location>
        <begin position="334"/>
        <end position="353"/>
    </location>
</feature>
<dbReference type="Pfam" id="PF00583">
    <property type="entry name" value="Acetyltransf_1"/>
    <property type="match status" value="1"/>
</dbReference>
<dbReference type="RefSeq" id="WP_343909131.1">
    <property type="nucleotide sequence ID" value="NZ_BAAAJE010000022.1"/>
</dbReference>
<dbReference type="EMBL" id="BAAAJE010000022">
    <property type="protein sequence ID" value="GAA1155693.1"/>
    <property type="molecule type" value="Genomic_DNA"/>
</dbReference>
<dbReference type="PROSITE" id="PS51186">
    <property type="entry name" value="GNAT"/>
    <property type="match status" value="1"/>
</dbReference>
<evidence type="ECO:0000313" key="4">
    <source>
        <dbReference type="Proteomes" id="UP001499979"/>
    </source>
</evidence>
<dbReference type="SUPFAM" id="SSF55729">
    <property type="entry name" value="Acyl-CoA N-acyltransferases (Nat)"/>
    <property type="match status" value="2"/>
</dbReference>
<feature type="domain" description="N-acetyltransferase" evidence="2">
    <location>
        <begin position="1"/>
        <end position="171"/>
    </location>
</feature>
<proteinExistence type="predicted"/>
<keyword evidence="4" id="KW-1185">Reference proteome</keyword>
<feature type="compositionally biased region" description="Low complexity" evidence="1">
    <location>
        <begin position="338"/>
        <end position="353"/>
    </location>
</feature>
<name>A0ABP4F7E4_9ACTN</name>
<dbReference type="Gene3D" id="3.40.630.30">
    <property type="match status" value="1"/>
</dbReference>
<dbReference type="CDD" id="cd04301">
    <property type="entry name" value="NAT_SF"/>
    <property type="match status" value="1"/>
</dbReference>
<comment type="caution">
    <text evidence="3">The sequence shown here is derived from an EMBL/GenBank/DDBJ whole genome shotgun (WGS) entry which is preliminary data.</text>
</comment>
<dbReference type="InterPro" id="IPR000182">
    <property type="entry name" value="GNAT_dom"/>
</dbReference>
<dbReference type="InterPro" id="IPR016181">
    <property type="entry name" value="Acyl_CoA_acyltransferase"/>
</dbReference>